<dbReference type="Gramene" id="PHT80426">
    <property type="protein sequence ID" value="PHT80426"/>
    <property type="gene ID" value="T459_18478"/>
</dbReference>
<reference evidence="8 9" key="2">
    <citation type="journal article" date="2017" name="Genome Biol.">
        <title>New reference genome sequences of hot pepper reveal the massive evolution of plant disease-resistance genes by retroduplication.</title>
        <authorList>
            <person name="Kim S."/>
            <person name="Park J."/>
            <person name="Yeom S.I."/>
            <person name="Kim Y.M."/>
            <person name="Seo E."/>
            <person name="Kim K.T."/>
            <person name="Kim M.S."/>
            <person name="Lee J.M."/>
            <person name="Cheong K."/>
            <person name="Shin H.S."/>
            <person name="Kim S.B."/>
            <person name="Han K."/>
            <person name="Lee J."/>
            <person name="Park M."/>
            <person name="Lee H.A."/>
            <person name="Lee H.Y."/>
            <person name="Lee Y."/>
            <person name="Oh S."/>
            <person name="Lee J.H."/>
            <person name="Choi E."/>
            <person name="Choi E."/>
            <person name="Lee S.E."/>
            <person name="Jeon J."/>
            <person name="Kim H."/>
            <person name="Choi G."/>
            <person name="Song H."/>
            <person name="Lee J."/>
            <person name="Lee S.C."/>
            <person name="Kwon J.K."/>
            <person name="Lee H.Y."/>
            <person name="Koo N."/>
            <person name="Hong Y."/>
            <person name="Kim R.W."/>
            <person name="Kang W.H."/>
            <person name="Huh J.H."/>
            <person name="Kang B.C."/>
            <person name="Yang T.J."/>
            <person name="Lee Y.H."/>
            <person name="Bennetzen J.L."/>
            <person name="Choi D."/>
        </authorList>
    </citation>
    <scope>NUCLEOTIDE SEQUENCE [LARGE SCALE GENOMIC DNA]</scope>
    <source>
        <strain evidence="9">cv. CM334</strain>
    </source>
</reference>
<keyword evidence="2" id="KW-0677">Repeat</keyword>
<protein>
    <submittedName>
        <fullName evidence="8">Myb-related protein Zm1</fullName>
    </submittedName>
</protein>
<dbReference type="GO" id="GO:0010597">
    <property type="term" value="P:green leaf volatile biosynthetic process"/>
    <property type="evidence" value="ECO:0007669"/>
    <property type="project" value="UniProtKB-ARBA"/>
</dbReference>
<dbReference type="InterPro" id="IPR015495">
    <property type="entry name" value="Myb_TF_plants"/>
</dbReference>
<reference evidence="8 9" key="1">
    <citation type="journal article" date="2014" name="Nat. Genet.">
        <title>Genome sequence of the hot pepper provides insights into the evolution of pungency in Capsicum species.</title>
        <authorList>
            <person name="Kim S."/>
            <person name="Park M."/>
            <person name="Yeom S.I."/>
            <person name="Kim Y.M."/>
            <person name="Lee J.M."/>
            <person name="Lee H.A."/>
            <person name="Seo E."/>
            <person name="Choi J."/>
            <person name="Cheong K."/>
            <person name="Kim K.T."/>
            <person name="Jung K."/>
            <person name="Lee G.W."/>
            <person name="Oh S.K."/>
            <person name="Bae C."/>
            <person name="Kim S.B."/>
            <person name="Lee H.Y."/>
            <person name="Kim S.Y."/>
            <person name="Kim M.S."/>
            <person name="Kang B.C."/>
            <person name="Jo Y.D."/>
            <person name="Yang H.B."/>
            <person name="Jeong H.J."/>
            <person name="Kang W.H."/>
            <person name="Kwon J.K."/>
            <person name="Shin C."/>
            <person name="Lim J.Y."/>
            <person name="Park J.H."/>
            <person name="Huh J.H."/>
            <person name="Kim J.S."/>
            <person name="Kim B.D."/>
            <person name="Cohen O."/>
            <person name="Paran I."/>
            <person name="Suh M.C."/>
            <person name="Lee S.B."/>
            <person name="Kim Y.K."/>
            <person name="Shin Y."/>
            <person name="Noh S.J."/>
            <person name="Park J."/>
            <person name="Seo Y.S."/>
            <person name="Kwon S.Y."/>
            <person name="Kim H.A."/>
            <person name="Park J.M."/>
            <person name="Kim H.J."/>
            <person name="Choi S.B."/>
            <person name="Bosland P.W."/>
            <person name="Reeves G."/>
            <person name="Jo S.H."/>
            <person name="Lee B.W."/>
            <person name="Cho H.T."/>
            <person name="Choi H.S."/>
            <person name="Lee M.S."/>
            <person name="Yu Y."/>
            <person name="Do Choi Y."/>
            <person name="Park B.S."/>
            <person name="van Deynze A."/>
            <person name="Ashrafi H."/>
            <person name="Hill T."/>
            <person name="Kim W.T."/>
            <person name="Pai H.S."/>
            <person name="Ahn H.K."/>
            <person name="Yeam I."/>
            <person name="Giovannoni J.J."/>
            <person name="Rose J.K."/>
            <person name="Sorensen I."/>
            <person name="Lee S.J."/>
            <person name="Kim R.W."/>
            <person name="Choi I.Y."/>
            <person name="Choi B.S."/>
            <person name="Lim J.S."/>
            <person name="Lee Y.H."/>
            <person name="Choi D."/>
        </authorList>
    </citation>
    <scope>NUCLEOTIDE SEQUENCE [LARGE SCALE GENOMIC DNA]</scope>
    <source>
        <strain evidence="9">cv. CM334</strain>
    </source>
</reference>
<dbReference type="SUPFAM" id="SSF46689">
    <property type="entry name" value="Homeodomain-like"/>
    <property type="match status" value="1"/>
</dbReference>
<dbReference type="PANTHER" id="PTHR10641">
    <property type="entry name" value="MYB FAMILY TRANSCRIPTION FACTOR"/>
    <property type="match status" value="1"/>
</dbReference>
<evidence type="ECO:0000259" key="7">
    <source>
        <dbReference type="PROSITE" id="PS51294"/>
    </source>
</evidence>
<feature type="region of interest" description="Disordered" evidence="5">
    <location>
        <begin position="114"/>
        <end position="213"/>
    </location>
</feature>
<dbReference type="PROSITE" id="PS50090">
    <property type="entry name" value="MYB_LIKE"/>
    <property type="match status" value="2"/>
</dbReference>
<feature type="compositionally biased region" description="Low complexity" evidence="5">
    <location>
        <begin position="182"/>
        <end position="196"/>
    </location>
</feature>
<dbReference type="InterPro" id="IPR017930">
    <property type="entry name" value="Myb_dom"/>
</dbReference>
<organism evidence="8 9">
    <name type="scientific">Capsicum annuum</name>
    <name type="common">Capsicum pepper</name>
    <dbReference type="NCBI Taxonomy" id="4072"/>
    <lineage>
        <taxon>Eukaryota</taxon>
        <taxon>Viridiplantae</taxon>
        <taxon>Streptophyta</taxon>
        <taxon>Embryophyta</taxon>
        <taxon>Tracheophyta</taxon>
        <taxon>Spermatophyta</taxon>
        <taxon>Magnoliopsida</taxon>
        <taxon>eudicotyledons</taxon>
        <taxon>Gunneridae</taxon>
        <taxon>Pentapetalae</taxon>
        <taxon>asterids</taxon>
        <taxon>lamiids</taxon>
        <taxon>Solanales</taxon>
        <taxon>Solanaceae</taxon>
        <taxon>Solanoideae</taxon>
        <taxon>Capsiceae</taxon>
        <taxon>Capsicum</taxon>
    </lineage>
</organism>
<dbReference type="Gene3D" id="1.10.10.60">
    <property type="entry name" value="Homeodomain-like"/>
    <property type="match status" value="2"/>
</dbReference>
<dbReference type="Proteomes" id="UP000222542">
    <property type="component" value="Unassembled WGS sequence"/>
</dbReference>
<feature type="domain" description="HTH myb-type" evidence="7">
    <location>
        <begin position="9"/>
        <end position="61"/>
    </location>
</feature>
<proteinExistence type="predicted"/>
<dbReference type="AlphaFoldDB" id="A0A2G2ZEK0"/>
<dbReference type="PROSITE" id="PS51294">
    <property type="entry name" value="HTH_MYB"/>
    <property type="match status" value="2"/>
</dbReference>
<dbReference type="SMART" id="SM00717">
    <property type="entry name" value="SANT"/>
    <property type="match status" value="2"/>
</dbReference>
<keyword evidence="4" id="KW-0539">Nucleus</keyword>
<feature type="compositionally biased region" description="Polar residues" evidence="5">
    <location>
        <begin position="197"/>
        <end position="207"/>
    </location>
</feature>
<dbReference type="GO" id="GO:0000987">
    <property type="term" value="F:cis-regulatory region sequence-specific DNA binding"/>
    <property type="evidence" value="ECO:0000318"/>
    <property type="project" value="GO_Central"/>
</dbReference>
<dbReference type="OMA" id="AETNDYN"/>
<comment type="caution">
    <text evidence="8">The sequence shown here is derived from an EMBL/GenBank/DDBJ whole genome shotgun (WGS) entry which is preliminary data.</text>
</comment>
<dbReference type="STRING" id="4072.A0A2G2ZEK0"/>
<comment type="subcellular location">
    <subcellularLocation>
        <location evidence="1">Nucleus</location>
    </subcellularLocation>
</comment>
<feature type="domain" description="Myb-like" evidence="6">
    <location>
        <begin position="9"/>
        <end position="61"/>
    </location>
</feature>
<evidence type="ECO:0000256" key="2">
    <source>
        <dbReference type="ARBA" id="ARBA00022737"/>
    </source>
</evidence>
<feature type="domain" description="HTH myb-type" evidence="7">
    <location>
        <begin position="62"/>
        <end position="116"/>
    </location>
</feature>
<keyword evidence="3" id="KW-0238">DNA-binding</keyword>
<evidence type="ECO:0000256" key="1">
    <source>
        <dbReference type="ARBA" id="ARBA00004123"/>
    </source>
</evidence>
<evidence type="ECO:0000256" key="5">
    <source>
        <dbReference type="SAM" id="MobiDB-lite"/>
    </source>
</evidence>
<gene>
    <name evidence="8" type="ORF">T459_18478</name>
</gene>
<dbReference type="FunFam" id="1.10.10.60:FF:000001">
    <property type="entry name" value="MYB-related transcription factor"/>
    <property type="match status" value="1"/>
</dbReference>
<dbReference type="GO" id="GO:0006355">
    <property type="term" value="P:regulation of DNA-templated transcription"/>
    <property type="evidence" value="ECO:0000318"/>
    <property type="project" value="GO_Central"/>
</dbReference>
<name>A0A2G2ZEK0_CAPAN</name>
<dbReference type="InterPro" id="IPR009057">
    <property type="entry name" value="Homeodomain-like_sf"/>
</dbReference>
<feature type="domain" description="Myb-like" evidence="6">
    <location>
        <begin position="62"/>
        <end position="112"/>
    </location>
</feature>
<dbReference type="GO" id="GO:0005634">
    <property type="term" value="C:nucleus"/>
    <property type="evidence" value="ECO:0000318"/>
    <property type="project" value="GO_Central"/>
</dbReference>
<accession>A0A2G2ZEK0</accession>
<dbReference type="Pfam" id="PF00249">
    <property type="entry name" value="Myb_DNA-binding"/>
    <property type="match status" value="2"/>
</dbReference>
<sequence>MGRTPCCEKLGLKRGPWSKEEDDLLINYINKNGHPNWRALPKLAGLLRCGKSCRLRWTNYLKPDIKRGNFTNEEEDTIIKLHQVLGNRWSTIAARLPGRTDNEIKNIWHTRLKKKISKSQAQKTPELQEETSMETSKSDEQNLDTHLEPENSNLDIHLESDNSKDNSEISSPKTNNEIQQQSSSSVHSSSSISSSSEDACSNTTATSPEPRDQFMLDNLVEIDDDFWSEILIKAHED</sequence>
<dbReference type="InterPro" id="IPR001005">
    <property type="entry name" value="SANT/Myb"/>
</dbReference>
<keyword evidence="9" id="KW-1185">Reference proteome</keyword>
<dbReference type="PANTHER" id="PTHR10641:SF1360">
    <property type="entry name" value="MYB-RELATED PROTEIN MYB4-LIKE"/>
    <property type="match status" value="1"/>
</dbReference>
<feature type="compositionally biased region" description="Basic and acidic residues" evidence="5">
    <location>
        <begin position="156"/>
        <end position="167"/>
    </location>
</feature>
<feature type="compositionally biased region" description="Polar residues" evidence="5">
    <location>
        <begin position="168"/>
        <end position="181"/>
    </location>
</feature>
<dbReference type="CDD" id="cd00167">
    <property type="entry name" value="SANT"/>
    <property type="match status" value="2"/>
</dbReference>
<evidence type="ECO:0000313" key="9">
    <source>
        <dbReference type="Proteomes" id="UP000222542"/>
    </source>
</evidence>
<dbReference type="EMBL" id="AYRZ02000006">
    <property type="protein sequence ID" value="PHT80426.1"/>
    <property type="molecule type" value="Genomic_DNA"/>
</dbReference>
<evidence type="ECO:0000313" key="8">
    <source>
        <dbReference type="EMBL" id="PHT80426.1"/>
    </source>
</evidence>
<feature type="compositionally biased region" description="Basic and acidic residues" evidence="5">
    <location>
        <begin position="136"/>
        <end position="149"/>
    </location>
</feature>
<evidence type="ECO:0000256" key="3">
    <source>
        <dbReference type="ARBA" id="ARBA00023125"/>
    </source>
</evidence>
<evidence type="ECO:0000256" key="4">
    <source>
        <dbReference type="ARBA" id="ARBA00023242"/>
    </source>
</evidence>
<evidence type="ECO:0000259" key="6">
    <source>
        <dbReference type="PROSITE" id="PS50090"/>
    </source>
</evidence>